<comment type="caution">
    <text evidence="1">The sequence shown here is derived from an EMBL/GenBank/DDBJ whole genome shotgun (WGS) entry which is preliminary data.</text>
</comment>
<keyword evidence="2" id="KW-1185">Reference proteome</keyword>
<proteinExistence type="predicted"/>
<organism evidence="1 2">
    <name type="scientific">Dermatophagoides farinae</name>
    <name type="common">American house dust mite</name>
    <dbReference type="NCBI Taxonomy" id="6954"/>
    <lineage>
        <taxon>Eukaryota</taxon>
        <taxon>Metazoa</taxon>
        <taxon>Ecdysozoa</taxon>
        <taxon>Arthropoda</taxon>
        <taxon>Chelicerata</taxon>
        <taxon>Arachnida</taxon>
        <taxon>Acari</taxon>
        <taxon>Acariformes</taxon>
        <taxon>Sarcoptiformes</taxon>
        <taxon>Astigmata</taxon>
        <taxon>Psoroptidia</taxon>
        <taxon>Analgoidea</taxon>
        <taxon>Pyroglyphidae</taxon>
        <taxon>Dermatophagoidinae</taxon>
        <taxon>Dermatophagoides</taxon>
    </lineage>
</organism>
<dbReference type="EMBL" id="ASGP02000002">
    <property type="protein sequence ID" value="KAH9521435.1"/>
    <property type="molecule type" value="Genomic_DNA"/>
</dbReference>
<reference evidence="1" key="1">
    <citation type="submission" date="2013-05" db="EMBL/GenBank/DDBJ databases">
        <authorList>
            <person name="Yim A.K.Y."/>
            <person name="Chan T.F."/>
            <person name="Ji K.M."/>
            <person name="Liu X.Y."/>
            <person name="Zhou J.W."/>
            <person name="Li R.Q."/>
            <person name="Yang K.Y."/>
            <person name="Li J."/>
            <person name="Li M."/>
            <person name="Law P.T.W."/>
            <person name="Wu Y.L."/>
            <person name="Cai Z.L."/>
            <person name="Qin H."/>
            <person name="Bao Y."/>
            <person name="Leung R.K.K."/>
            <person name="Ng P.K.S."/>
            <person name="Zou J."/>
            <person name="Zhong X.J."/>
            <person name="Ran P.X."/>
            <person name="Zhong N.S."/>
            <person name="Liu Z.G."/>
            <person name="Tsui S.K.W."/>
        </authorList>
    </citation>
    <scope>NUCLEOTIDE SEQUENCE</scope>
    <source>
        <strain evidence="1">Derf</strain>
        <tissue evidence="1">Whole organism</tissue>
    </source>
</reference>
<name>A0A922I501_DERFA</name>
<sequence>MYQMNRDEGNTTHNKEYAETKVSHFVWWNSQRNQLLILMMMIKNVSKKALKNILPQQEENIYFPESCFRRIK</sequence>
<accession>A0A922I501</accession>
<reference evidence="1" key="2">
    <citation type="journal article" date="2022" name="Res Sq">
        <title>Comparative Genomics Reveals Insights into the Divergent Evolution of Astigmatic Mites and Household Pest Adaptations.</title>
        <authorList>
            <person name="Xiong Q."/>
            <person name="Wan A.T.-Y."/>
            <person name="Liu X.-Y."/>
            <person name="Fung C.S.-H."/>
            <person name="Xiao X."/>
            <person name="Malainual N."/>
            <person name="Hou J."/>
            <person name="Wang L."/>
            <person name="Wang M."/>
            <person name="Yang K."/>
            <person name="Cui Y."/>
            <person name="Leung E."/>
            <person name="Nong W."/>
            <person name="Shin S.-K."/>
            <person name="Au S."/>
            <person name="Jeong K.Y."/>
            <person name="Chew F.T."/>
            <person name="Hui J."/>
            <person name="Leung T.F."/>
            <person name="Tungtrongchitr A."/>
            <person name="Zhong N."/>
            <person name="Liu Z."/>
            <person name="Tsui S."/>
        </authorList>
    </citation>
    <scope>NUCLEOTIDE SEQUENCE</scope>
    <source>
        <strain evidence="1">Derf</strain>
        <tissue evidence="1">Whole organism</tissue>
    </source>
</reference>
<evidence type="ECO:0000313" key="1">
    <source>
        <dbReference type="EMBL" id="KAH9521435.1"/>
    </source>
</evidence>
<dbReference type="AlphaFoldDB" id="A0A922I501"/>
<dbReference type="Proteomes" id="UP000790347">
    <property type="component" value="Unassembled WGS sequence"/>
</dbReference>
<protein>
    <submittedName>
        <fullName evidence="1">Uncharacterized protein</fullName>
    </submittedName>
</protein>
<gene>
    <name evidence="1" type="ORF">DERF_005096</name>
</gene>
<evidence type="ECO:0000313" key="2">
    <source>
        <dbReference type="Proteomes" id="UP000790347"/>
    </source>
</evidence>